<reference evidence="8" key="3">
    <citation type="submission" date="2025-08" db="UniProtKB">
        <authorList>
            <consortium name="RefSeq"/>
        </authorList>
    </citation>
    <scope>IDENTIFICATION</scope>
    <source>
        <strain evidence="8">CBS 342.82</strain>
    </source>
</reference>
<dbReference type="GO" id="GO:0016705">
    <property type="term" value="F:oxidoreductase activity, acting on paired donors, with incorporation or reduction of molecular oxygen"/>
    <property type="evidence" value="ECO:0007669"/>
    <property type="project" value="InterPro"/>
</dbReference>
<reference evidence="8" key="2">
    <citation type="submission" date="2020-04" db="EMBL/GenBank/DDBJ databases">
        <authorList>
            <consortium name="NCBI Genome Project"/>
        </authorList>
    </citation>
    <scope>NUCLEOTIDE SEQUENCE</scope>
    <source>
        <strain evidence="8">CBS 342.82</strain>
    </source>
</reference>
<keyword evidence="7" id="KW-1185">Reference proteome</keyword>
<dbReference type="GeneID" id="54360321"/>
<reference evidence="8" key="1">
    <citation type="submission" date="2020-01" db="EMBL/GenBank/DDBJ databases">
        <authorList>
            <consortium name="DOE Joint Genome Institute"/>
            <person name="Haridas S."/>
            <person name="Albert R."/>
            <person name="Binder M."/>
            <person name="Bloem J."/>
            <person name="Labutti K."/>
            <person name="Salamov A."/>
            <person name="Andreopoulos B."/>
            <person name="Baker S.E."/>
            <person name="Barry K."/>
            <person name="Bills G."/>
            <person name="Bluhm B.H."/>
            <person name="Cannon C."/>
            <person name="Castanera R."/>
            <person name="Culley D.E."/>
            <person name="Daum C."/>
            <person name="Ezra D."/>
            <person name="Gonzalez J.B."/>
            <person name="Henrissat B."/>
            <person name="Kuo A."/>
            <person name="Liang C."/>
            <person name="Lipzen A."/>
            <person name="Lutzoni F."/>
            <person name="Magnuson J."/>
            <person name="Mondo S."/>
            <person name="Nolan M."/>
            <person name="Ohm R."/>
            <person name="Pangilinan J."/>
            <person name="Park H.-J."/>
            <person name="Ramirez L."/>
            <person name="Alfaro M."/>
            <person name="Sun H."/>
            <person name="Tritt A."/>
            <person name="Yoshinaga Y."/>
            <person name="Zwiers L.-H."/>
            <person name="Turgeon B.G."/>
            <person name="Goodwin S.B."/>
            <person name="Spatafora J.W."/>
            <person name="Crous P.W."/>
            <person name="Grigoriev I.V."/>
        </authorList>
    </citation>
    <scope>NUCLEOTIDE SEQUENCE</scope>
    <source>
        <strain evidence="8">CBS 342.82</strain>
    </source>
</reference>
<evidence type="ECO:0000256" key="5">
    <source>
        <dbReference type="PIRSR" id="PIRSR602401-1"/>
    </source>
</evidence>
<dbReference type="InterPro" id="IPR017972">
    <property type="entry name" value="Cyt_P450_CS"/>
</dbReference>
<protein>
    <submittedName>
        <fullName evidence="8">Cytochrome P450</fullName>
    </submittedName>
</protein>
<keyword evidence="3 5" id="KW-0479">Metal-binding</keyword>
<dbReference type="GO" id="GO:0004497">
    <property type="term" value="F:monooxygenase activity"/>
    <property type="evidence" value="ECO:0007669"/>
    <property type="project" value="UniProtKB-KW"/>
</dbReference>
<dbReference type="AlphaFoldDB" id="A0A6J3M799"/>
<keyword evidence="5 6" id="KW-0349">Heme</keyword>
<accession>A0A6J3M799</accession>
<dbReference type="PROSITE" id="PS00086">
    <property type="entry name" value="CYTOCHROME_P450"/>
    <property type="match status" value="1"/>
</dbReference>
<gene>
    <name evidence="8" type="ORF">K489DRAFT_355440</name>
</gene>
<evidence type="ECO:0000256" key="2">
    <source>
        <dbReference type="ARBA" id="ARBA00010617"/>
    </source>
</evidence>
<dbReference type="InterPro" id="IPR050121">
    <property type="entry name" value="Cytochrome_P450_monoxygenase"/>
</dbReference>
<dbReference type="InterPro" id="IPR001128">
    <property type="entry name" value="Cyt_P450"/>
</dbReference>
<dbReference type="CDD" id="cd11062">
    <property type="entry name" value="CYP58-like"/>
    <property type="match status" value="1"/>
</dbReference>
<dbReference type="PANTHER" id="PTHR24305">
    <property type="entry name" value="CYTOCHROME P450"/>
    <property type="match status" value="1"/>
</dbReference>
<sequence>MPYSDLLIASVAIAILYVAYRTVHAIYHLYFHPLAKFPGPRAAVLSGDWLYRVSQEGNPEGTFAELHRAYGDQAIRIGPNELHLTDTSLYKTIYSQDGRYAKDEVFYKAFANEEGSFETRHMGLHKVLRQKLAPNFSPANVLKSQNLIATSLIDLAAKIKERSKGQPVDMVKVCRLFPPDVIIKVVFGESDVIAVSDDDWDTPVWRTFEVVASSRWLRVCFPFTRWFQDMLPLGLIAHFDANLRSVKEFLELCVTHVQNFRSGESDIGRTPVLSSIDDLPDSIVIANAGDLVGGGAETTGYTMAFASWHILRDTELAKRLVAELDPIFDAAAPGMPGLKDLEAAPVLSAIIRESLRNGPAWPGRIPRVVPNHEDGKAPLIVDGQIVPPGTTVGISSTTMHNDPKLWGSNPTSFNIDRWLEPDAATKASYLVGFGKGLRNCVGQNLAMAELYMGLAFLFRTYSYELQLQPGQQGWTFIDRVVAQSTTPFMVKMTQRKAVPTVARM</sequence>
<dbReference type="GO" id="GO:0005506">
    <property type="term" value="F:iron ion binding"/>
    <property type="evidence" value="ECO:0007669"/>
    <property type="project" value="InterPro"/>
</dbReference>
<comment type="cofactor">
    <cofactor evidence="1 5">
        <name>heme</name>
        <dbReference type="ChEBI" id="CHEBI:30413"/>
    </cofactor>
</comment>
<evidence type="ECO:0000256" key="3">
    <source>
        <dbReference type="ARBA" id="ARBA00022723"/>
    </source>
</evidence>
<evidence type="ECO:0000256" key="6">
    <source>
        <dbReference type="RuleBase" id="RU000461"/>
    </source>
</evidence>
<feature type="binding site" description="axial binding residue" evidence="5">
    <location>
        <position position="440"/>
    </location>
    <ligand>
        <name>heme</name>
        <dbReference type="ChEBI" id="CHEBI:30413"/>
    </ligand>
    <ligandPart>
        <name>Fe</name>
        <dbReference type="ChEBI" id="CHEBI:18248"/>
    </ligandPart>
</feature>
<evidence type="ECO:0000256" key="1">
    <source>
        <dbReference type="ARBA" id="ARBA00001971"/>
    </source>
</evidence>
<dbReference type="SUPFAM" id="SSF48264">
    <property type="entry name" value="Cytochrome P450"/>
    <property type="match status" value="1"/>
</dbReference>
<keyword evidence="6" id="KW-0560">Oxidoreductase</keyword>
<dbReference type="GO" id="GO:0020037">
    <property type="term" value="F:heme binding"/>
    <property type="evidence" value="ECO:0007669"/>
    <property type="project" value="InterPro"/>
</dbReference>
<dbReference type="Gene3D" id="1.10.630.10">
    <property type="entry name" value="Cytochrome P450"/>
    <property type="match status" value="1"/>
</dbReference>
<dbReference type="OrthoDB" id="3945418at2759"/>
<evidence type="ECO:0000313" key="7">
    <source>
        <dbReference type="Proteomes" id="UP000504637"/>
    </source>
</evidence>
<comment type="similarity">
    <text evidence="2 6">Belongs to the cytochrome P450 family.</text>
</comment>
<dbReference type="PRINTS" id="PR00385">
    <property type="entry name" value="P450"/>
</dbReference>
<dbReference type="Pfam" id="PF00067">
    <property type="entry name" value="p450"/>
    <property type="match status" value="1"/>
</dbReference>
<proteinExistence type="inferred from homology"/>
<evidence type="ECO:0000313" key="8">
    <source>
        <dbReference type="RefSeq" id="XP_033460450.1"/>
    </source>
</evidence>
<dbReference type="PANTHER" id="PTHR24305:SF166">
    <property type="entry name" value="CYTOCHROME P450 12A4, MITOCHONDRIAL-RELATED"/>
    <property type="match status" value="1"/>
</dbReference>
<evidence type="ECO:0000256" key="4">
    <source>
        <dbReference type="ARBA" id="ARBA00023004"/>
    </source>
</evidence>
<organism evidence="8">
    <name type="scientific">Dissoconium aciculare CBS 342.82</name>
    <dbReference type="NCBI Taxonomy" id="1314786"/>
    <lineage>
        <taxon>Eukaryota</taxon>
        <taxon>Fungi</taxon>
        <taxon>Dikarya</taxon>
        <taxon>Ascomycota</taxon>
        <taxon>Pezizomycotina</taxon>
        <taxon>Dothideomycetes</taxon>
        <taxon>Dothideomycetidae</taxon>
        <taxon>Mycosphaerellales</taxon>
        <taxon>Dissoconiaceae</taxon>
        <taxon>Dissoconium</taxon>
    </lineage>
</organism>
<dbReference type="PRINTS" id="PR00463">
    <property type="entry name" value="EP450I"/>
</dbReference>
<name>A0A6J3M799_9PEZI</name>
<dbReference type="InterPro" id="IPR036396">
    <property type="entry name" value="Cyt_P450_sf"/>
</dbReference>
<keyword evidence="4 5" id="KW-0408">Iron</keyword>
<dbReference type="RefSeq" id="XP_033460450.1">
    <property type="nucleotide sequence ID" value="XM_033602521.1"/>
</dbReference>
<dbReference type="Proteomes" id="UP000504637">
    <property type="component" value="Unplaced"/>
</dbReference>
<dbReference type="InterPro" id="IPR002401">
    <property type="entry name" value="Cyt_P450_E_grp-I"/>
</dbReference>
<keyword evidence="6" id="KW-0503">Monooxygenase</keyword>